<dbReference type="InterPro" id="IPR037401">
    <property type="entry name" value="SnoaL-like"/>
</dbReference>
<protein>
    <submittedName>
        <fullName evidence="2">Nuclear transport factor 2 family protein</fullName>
    </submittedName>
</protein>
<organism evidence="2 3">
    <name type="scientific">Sphaerisporangium dianthi</name>
    <dbReference type="NCBI Taxonomy" id="1436120"/>
    <lineage>
        <taxon>Bacteria</taxon>
        <taxon>Bacillati</taxon>
        <taxon>Actinomycetota</taxon>
        <taxon>Actinomycetes</taxon>
        <taxon>Streptosporangiales</taxon>
        <taxon>Streptosporangiaceae</taxon>
        <taxon>Sphaerisporangium</taxon>
    </lineage>
</organism>
<dbReference type="RefSeq" id="WP_380838240.1">
    <property type="nucleotide sequence ID" value="NZ_JBHSFP010000003.1"/>
</dbReference>
<proteinExistence type="predicted"/>
<gene>
    <name evidence="2" type="ORF">ACFO60_06570</name>
</gene>
<dbReference type="Pfam" id="PF12680">
    <property type="entry name" value="SnoaL_2"/>
    <property type="match status" value="1"/>
</dbReference>
<name>A0ABV9CD10_9ACTN</name>
<feature type="domain" description="SnoaL-like" evidence="1">
    <location>
        <begin position="4"/>
        <end position="100"/>
    </location>
</feature>
<dbReference type="EMBL" id="JBHSFP010000003">
    <property type="protein sequence ID" value="MFC4530419.1"/>
    <property type="molecule type" value="Genomic_DNA"/>
</dbReference>
<keyword evidence="3" id="KW-1185">Reference proteome</keyword>
<comment type="caution">
    <text evidence="2">The sequence shown here is derived from an EMBL/GenBank/DDBJ whole genome shotgun (WGS) entry which is preliminary data.</text>
</comment>
<evidence type="ECO:0000259" key="1">
    <source>
        <dbReference type="Pfam" id="PF12680"/>
    </source>
</evidence>
<dbReference type="Gene3D" id="3.10.450.50">
    <property type="match status" value="1"/>
</dbReference>
<sequence length="107" mass="12080">MDVIERYFQVAQRQDHEGVAACFSEDGVVVDEGRAYRGRPEIQGWREATAGTWTYTVTVLDTEHLGGQEYKAHTLVRGDFPGGEVKLTFRFTLRDGLIARLHIGEQP</sequence>
<dbReference type="InterPro" id="IPR032710">
    <property type="entry name" value="NTF2-like_dom_sf"/>
</dbReference>
<accession>A0ABV9CD10</accession>
<evidence type="ECO:0000313" key="2">
    <source>
        <dbReference type="EMBL" id="MFC4530419.1"/>
    </source>
</evidence>
<reference evidence="3" key="1">
    <citation type="journal article" date="2019" name="Int. J. Syst. Evol. Microbiol.">
        <title>The Global Catalogue of Microorganisms (GCM) 10K type strain sequencing project: providing services to taxonomists for standard genome sequencing and annotation.</title>
        <authorList>
            <consortium name="The Broad Institute Genomics Platform"/>
            <consortium name="The Broad Institute Genome Sequencing Center for Infectious Disease"/>
            <person name="Wu L."/>
            <person name="Ma J."/>
        </authorList>
    </citation>
    <scope>NUCLEOTIDE SEQUENCE [LARGE SCALE GENOMIC DNA]</scope>
    <source>
        <strain evidence="3">CGMCC 4.7132</strain>
    </source>
</reference>
<dbReference type="SUPFAM" id="SSF54427">
    <property type="entry name" value="NTF2-like"/>
    <property type="match status" value="1"/>
</dbReference>
<dbReference type="Proteomes" id="UP001596004">
    <property type="component" value="Unassembled WGS sequence"/>
</dbReference>
<evidence type="ECO:0000313" key="3">
    <source>
        <dbReference type="Proteomes" id="UP001596004"/>
    </source>
</evidence>